<feature type="chain" id="PRO_5028825465" evidence="2">
    <location>
        <begin position="28"/>
        <end position="480"/>
    </location>
</feature>
<dbReference type="AlphaFoldDB" id="A0A7G5DX12"/>
<dbReference type="GO" id="GO:0016787">
    <property type="term" value="F:hydrolase activity"/>
    <property type="evidence" value="ECO:0007669"/>
    <property type="project" value="UniProtKB-KW"/>
</dbReference>
<gene>
    <name evidence="4" type="ORF">HS960_00800</name>
</gene>
<sequence length="480" mass="54124">MKIKPNYRFYSLLVLLLFSVRYLPAQATRADYNYFMEEFQRLFNEKKSDEIYGQSSATYQSKISKEKFSLGMRKFVANVGMMQYFSFVDSTKNGYNYTIQFENSEQLFSVLLDNEKQVLRMNFKELPFFIENKNFKAESNNPLKDSIDLLVEKIVRPYIQKGAATGIMLAVIDGKRQRKYSYGAIAKTSKQLPDASKSIFEIGSVTKIFTSLLLAKEVVEDNMQLEDPISKYLPDSIPRLAWDGHPITLVQLSNHTAGFPRLPDNIFTTNAVPADPYSHYKVDSLFHFLKNYHVSSQTGVRFSYSNLGAGVLGVALERHSNKSFGQLVIDNICLPLGMKNTSLGDTDVVQGYDEKGRPTSYWHLGSLAGSGAIRSTLDDMIIFMKAQLGFKNKLTKAIHLTHQLTFADKDQTMALGWRVKKAGSKAIFHHSGGTGGFRSFVAFDDKSQKAIIILSNVALDVTAVGFSIFENYLDQSPIER</sequence>
<name>A0A7G5DX12_9SPHI</name>
<protein>
    <submittedName>
        <fullName evidence="4">Serine hydrolase</fullName>
    </submittedName>
</protein>
<keyword evidence="2" id="KW-0732">Signal</keyword>
<accession>A0A7G5DX12</accession>
<keyword evidence="4" id="KW-0378">Hydrolase</keyword>
<comment type="similarity">
    <text evidence="1">Belongs to the beta-lactamase family.</text>
</comment>
<evidence type="ECO:0000259" key="3">
    <source>
        <dbReference type="Pfam" id="PF00144"/>
    </source>
</evidence>
<feature type="domain" description="Beta-lactamase-related" evidence="3">
    <location>
        <begin position="151"/>
        <end position="457"/>
    </location>
</feature>
<dbReference type="Gene3D" id="3.10.450.590">
    <property type="match status" value="1"/>
</dbReference>
<proteinExistence type="inferred from homology"/>
<dbReference type="Pfam" id="PF00144">
    <property type="entry name" value="Beta-lactamase"/>
    <property type="match status" value="1"/>
</dbReference>
<organism evidence="4 5">
    <name type="scientific">Sphingobacterium paramultivorum</name>
    <dbReference type="NCBI Taxonomy" id="2886510"/>
    <lineage>
        <taxon>Bacteria</taxon>
        <taxon>Pseudomonadati</taxon>
        <taxon>Bacteroidota</taxon>
        <taxon>Sphingobacteriia</taxon>
        <taxon>Sphingobacteriales</taxon>
        <taxon>Sphingobacteriaceae</taxon>
        <taxon>Sphingobacterium</taxon>
    </lineage>
</organism>
<dbReference type="EMBL" id="CP058555">
    <property type="protein sequence ID" value="QMV66287.1"/>
    <property type="molecule type" value="Genomic_DNA"/>
</dbReference>
<dbReference type="RefSeq" id="WP_182331024.1">
    <property type="nucleotide sequence ID" value="NZ_CP058555.1"/>
</dbReference>
<evidence type="ECO:0000256" key="1">
    <source>
        <dbReference type="ARBA" id="ARBA00038473"/>
    </source>
</evidence>
<dbReference type="Proteomes" id="UP000515450">
    <property type="component" value="Chromosome"/>
</dbReference>
<dbReference type="InterPro" id="IPR051478">
    <property type="entry name" value="Beta-lactamase-like_AB/R"/>
</dbReference>
<dbReference type="PANTHER" id="PTHR22935">
    <property type="entry name" value="PENICILLIN-BINDING PROTEIN"/>
    <property type="match status" value="1"/>
</dbReference>
<dbReference type="InterPro" id="IPR001466">
    <property type="entry name" value="Beta-lactam-related"/>
</dbReference>
<dbReference type="PANTHER" id="PTHR22935:SF95">
    <property type="entry name" value="BETA-LACTAMASE-LIKE 1-RELATED"/>
    <property type="match status" value="1"/>
</dbReference>
<dbReference type="SUPFAM" id="SSF56601">
    <property type="entry name" value="beta-lactamase/transpeptidase-like"/>
    <property type="match status" value="1"/>
</dbReference>
<evidence type="ECO:0000256" key="2">
    <source>
        <dbReference type="SAM" id="SignalP"/>
    </source>
</evidence>
<reference evidence="4 5" key="1">
    <citation type="journal article" date="2020" name="G3 (Bethesda)">
        <title>CeMbio - The Caenorhabditis elegans Microbiome Resource.</title>
        <authorList>
            <person name="Dirksen P."/>
            <person name="Assie A."/>
            <person name="Zimmermann J."/>
            <person name="Zhang F."/>
            <person name="Tietje A.M."/>
            <person name="Marsh S.A."/>
            <person name="Felix M.A."/>
            <person name="Shapira M."/>
            <person name="Kaleta C."/>
            <person name="Schulenburg H."/>
            <person name="Samuel B."/>
        </authorList>
    </citation>
    <scope>NUCLEOTIDE SEQUENCE [LARGE SCALE GENOMIC DNA]</scope>
    <source>
        <strain evidence="4 5">BIGb0170</strain>
    </source>
</reference>
<evidence type="ECO:0000313" key="4">
    <source>
        <dbReference type="EMBL" id="QMV66287.1"/>
    </source>
</evidence>
<dbReference type="Gene3D" id="3.40.710.10">
    <property type="entry name" value="DD-peptidase/beta-lactamase superfamily"/>
    <property type="match status" value="1"/>
</dbReference>
<feature type="signal peptide" evidence="2">
    <location>
        <begin position="1"/>
        <end position="27"/>
    </location>
</feature>
<keyword evidence="5" id="KW-1185">Reference proteome</keyword>
<dbReference type="InterPro" id="IPR012338">
    <property type="entry name" value="Beta-lactam/transpept-like"/>
</dbReference>
<evidence type="ECO:0000313" key="5">
    <source>
        <dbReference type="Proteomes" id="UP000515450"/>
    </source>
</evidence>